<dbReference type="KEGG" id="ggr:HKW67_06975"/>
<accession>A0A6M4IQZ1</accession>
<gene>
    <name evidence="1" type="ORF">HKW67_06975</name>
</gene>
<keyword evidence="2" id="KW-1185">Reference proteome</keyword>
<evidence type="ECO:0000313" key="2">
    <source>
        <dbReference type="Proteomes" id="UP000500938"/>
    </source>
</evidence>
<organism evidence="1 2">
    <name type="scientific">Gemmatimonas groenlandica</name>
    <dbReference type="NCBI Taxonomy" id="2732249"/>
    <lineage>
        <taxon>Bacteria</taxon>
        <taxon>Pseudomonadati</taxon>
        <taxon>Gemmatimonadota</taxon>
        <taxon>Gemmatimonadia</taxon>
        <taxon>Gemmatimonadales</taxon>
        <taxon>Gemmatimonadaceae</taxon>
        <taxon>Gemmatimonas</taxon>
    </lineage>
</organism>
<proteinExistence type="predicted"/>
<name>A0A6M4IQZ1_9BACT</name>
<sequence>MFSTCLYCHGSLGRNDVLEDFPIGRRIAFDARRGRLWVVCRGCRNWNLSPLEERWESVEACERLYRQTPVRVSSDQIGLATLSEGLDLVRIGTPLRPEFAAWRYGGRLRKRRLQLPDPRATALALLSQSAALMVGAVAAMAGITYTLTSSRRWQRAVVDPLEHVEARLQYDRTIAHVRTPDGMLRPLRFSHIARLEIIADEGRPWVLRVAHAQGITDLDQAHAIQVASPLLARLNTRGGTPGQVLDATRRITEAGDAEQYIRSSSALRVTRRAKNTIFWDDDVGVLGLTGTERLALEIAMNEDAERQAMQGELSALEDAWRDAEEIAEIADRMFLP</sequence>
<dbReference type="AlphaFoldDB" id="A0A6M4IQZ1"/>
<protein>
    <submittedName>
        <fullName evidence="1">Uncharacterized protein</fullName>
    </submittedName>
</protein>
<dbReference type="RefSeq" id="WP_171224691.1">
    <property type="nucleotide sequence ID" value="NZ_CP053085.1"/>
</dbReference>
<dbReference type="Proteomes" id="UP000500938">
    <property type="component" value="Chromosome"/>
</dbReference>
<evidence type="ECO:0000313" key="1">
    <source>
        <dbReference type="EMBL" id="QJR35262.1"/>
    </source>
</evidence>
<reference evidence="1 2" key="1">
    <citation type="submission" date="2020-05" db="EMBL/GenBank/DDBJ databases">
        <title>Complete genome sequence of Gemmatimonas greenlandica TET16.</title>
        <authorList>
            <person name="Zeng Y."/>
        </authorList>
    </citation>
    <scope>NUCLEOTIDE SEQUENCE [LARGE SCALE GENOMIC DNA]</scope>
    <source>
        <strain evidence="1 2">TET16</strain>
    </source>
</reference>
<dbReference type="EMBL" id="CP053085">
    <property type="protein sequence ID" value="QJR35262.1"/>
    <property type="molecule type" value="Genomic_DNA"/>
</dbReference>